<dbReference type="EMBL" id="UGOW01000001">
    <property type="protein sequence ID" value="STY18340.1"/>
    <property type="molecule type" value="Genomic_DNA"/>
</dbReference>
<sequence length="51" mass="5804">MVRPLVLSLLVGSITLPVKEIEKKQYIYQIKTKGKRHDLPPIVLCILSSED</sequence>
<evidence type="ECO:0000313" key="2">
    <source>
        <dbReference type="EMBL" id="STY18340.1"/>
    </source>
</evidence>
<keyword evidence="3" id="KW-1185">Reference proteome</keyword>
<protein>
    <submittedName>
        <fullName evidence="2">Uncharacterized protein</fullName>
    </submittedName>
</protein>
<evidence type="ECO:0000313" key="4">
    <source>
        <dbReference type="Proteomes" id="UP000254230"/>
    </source>
</evidence>
<dbReference type="AlphaFoldDB" id="A0A378L2K1"/>
<dbReference type="Proteomes" id="UP000254230">
    <property type="component" value="Unassembled WGS sequence"/>
</dbReference>
<evidence type="ECO:0000313" key="3">
    <source>
        <dbReference type="Proteomes" id="UP000054639"/>
    </source>
</evidence>
<reference evidence="2 4" key="2">
    <citation type="submission" date="2018-06" db="EMBL/GenBank/DDBJ databases">
        <authorList>
            <consortium name="Pathogen Informatics"/>
            <person name="Doyle S."/>
        </authorList>
    </citation>
    <scope>NUCLEOTIDE SEQUENCE [LARGE SCALE GENOMIC DNA]</scope>
    <source>
        <strain evidence="2 4">NCTC12376</strain>
    </source>
</reference>
<organism evidence="2 4">
    <name type="scientific">Legionella quateirensis</name>
    <dbReference type="NCBI Taxonomy" id="45072"/>
    <lineage>
        <taxon>Bacteria</taxon>
        <taxon>Pseudomonadati</taxon>
        <taxon>Pseudomonadota</taxon>
        <taxon>Gammaproteobacteria</taxon>
        <taxon>Legionellales</taxon>
        <taxon>Legionellaceae</taxon>
        <taxon>Legionella</taxon>
    </lineage>
</organism>
<proteinExistence type="predicted"/>
<dbReference type="EMBL" id="LNYR01000022">
    <property type="protein sequence ID" value="KTD48330.1"/>
    <property type="molecule type" value="Genomic_DNA"/>
</dbReference>
<reference evidence="1 3" key="1">
    <citation type="submission" date="2015-11" db="EMBL/GenBank/DDBJ databases">
        <title>Genomic analysis of 38 Legionella species identifies large and diverse effector repertoires.</title>
        <authorList>
            <person name="Burstein D."/>
            <person name="Amaro F."/>
            <person name="Zusman T."/>
            <person name="Lifshitz Z."/>
            <person name="Cohen O."/>
            <person name="Gilbert J.A."/>
            <person name="Pupko T."/>
            <person name="Shuman H.A."/>
            <person name="Segal G."/>
        </authorList>
    </citation>
    <scope>NUCLEOTIDE SEQUENCE [LARGE SCALE GENOMIC DNA]</scope>
    <source>
        <strain evidence="1 3">ATCC 49507</strain>
    </source>
</reference>
<gene>
    <name evidence="1" type="ORF">Lqua_1859</name>
    <name evidence="2" type="ORF">NCTC12376_02158</name>
</gene>
<name>A0A378L2K1_9GAMM</name>
<accession>A0A378L2K1</accession>
<evidence type="ECO:0000313" key="1">
    <source>
        <dbReference type="EMBL" id="KTD48330.1"/>
    </source>
</evidence>
<dbReference type="Proteomes" id="UP000054639">
    <property type="component" value="Unassembled WGS sequence"/>
</dbReference>